<accession>A0A5E4XIP8</accession>
<feature type="region of interest" description="Disordered" evidence="1">
    <location>
        <begin position="53"/>
        <end position="92"/>
    </location>
</feature>
<dbReference type="GeneID" id="300405906"/>
<organism evidence="2 3">
    <name type="scientific">Pandoraea pneumonica</name>
    <dbReference type="NCBI Taxonomy" id="2508299"/>
    <lineage>
        <taxon>Bacteria</taxon>
        <taxon>Pseudomonadati</taxon>
        <taxon>Pseudomonadota</taxon>
        <taxon>Betaproteobacteria</taxon>
        <taxon>Burkholderiales</taxon>
        <taxon>Burkholderiaceae</taxon>
        <taxon>Pandoraea</taxon>
    </lineage>
</organism>
<keyword evidence="3" id="KW-1185">Reference proteome</keyword>
<feature type="region of interest" description="Disordered" evidence="1">
    <location>
        <begin position="223"/>
        <end position="246"/>
    </location>
</feature>
<dbReference type="RefSeq" id="WP_150681170.1">
    <property type="nucleotide sequence ID" value="NZ_CABPSK010000004.1"/>
</dbReference>
<dbReference type="AlphaFoldDB" id="A0A5E4XIP8"/>
<reference evidence="2 3" key="1">
    <citation type="submission" date="2019-08" db="EMBL/GenBank/DDBJ databases">
        <authorList>
            <person name="Peeters C."/>
        </authorList>
    </citation>
    <scope>NUCLEOTIDE SEQUENCE [LARGE SCALE GENOMIC DNA]</scope>
    <source>
        <strain evidence="2 3">LMG 31114</strain>
    </source>
</reference>
<name>A0A5E4XIP8_9BURK</name>
<evidence type="ECO:0000256" key="1">
    <source>
        <dbReference type="SAM" id="MobiDB-lite"/>
    </source>
</evidence>
<proteinExistence type="predicted"/>
<evidence type="ECO:0000313" key="2">
    <source>
        <dbReference type="EMBL" id="VVE36082.1"/>
    </source>
</evidence>
<evidence type="ECO:0000313" key="3">
    <source>
        <dbReference type="Proteomes" id="UP000366945"/>
    </source>
</evidence>
<dbReference type="EMBL" id="CABPSK010000004">
    <property type="protein sequence ID" value="VVE36082.1"/>
    <property type="molecule type" value="Genomic_DNA"/>
</dbReference>
<gene>
    <name evidence="2" type="ORF">PPN31114_03907</name>
</gene>
<protein>
    <submittedName>
        <fullName evidence="2">Uncharacterized protein</fullName>
    </submittedName>
</protein>
<sequence length="608" mass="65964">MGNTTSLMASAPPHSIHAPVGNGALLAPIAPQPGLASAFQGAGPQRALIETKAKPLPRTQPSAAARGNKPHNVSKRRVPPAMNPPIDAPASPLSRDDVRVEWIGGNVSINRNYSASKVLRILGSSRRPFASLAEVADDLHFAAHGKGLPSRQKKMADIAGQWVDVATSLHPRIMLSRNLAGGMASLADMLDGKPFTAEQTNAALLALDLRAIGRPSRVEASADLAPLREPASVPEPPVPPDLRQGALPTETRPIIDEHWLREHVATPTESLPAPNAEGLIHHGGKTWIKGDGGYYQVHRSARNGWSVYTRGGLHDVPVQFEPATAQWRAYPKLSLNGGGGATSKQMRAAPPPSDRRASNEPASDGPASGRTASNRLAPPASELMPKDSMDGFRIVTSSFPLLAARPQLAGRIRRAFRNLGKLSLLRSNRPDRRHMTDYSIFEARNSIVEELESSGRTSSLESRQESAARITTNYYEAHRGSEAYCQENSEILFQYLLDEGVSRKRLSMITFTDSDSGHVAVLYTKHISAFKGMISEDKQAFLSEADFANTVFERRETTLLLNPWGRAKLLGFQHAETPQDVLNTIDMATGEAGILSRFGYRVRATHPK</sequence>
<feature type="region of interest" description="Disordered" evidence="1">
    <location>
        <begin position="334"/>
        <end position="388"/>
    </location>
</feature>
<dbReference type="OrthoDB" id="8937167at2"/>
<feature type="compositionally biased region" description="Basic residues" evidence="1">
    <location>
        <begin position="68"/>
        <end position="78"/>
    </location>
</feature>
<dbReference type="Proteomes" id="UP000366945">
    <property type="component" value="Unassembled WGS sequence"/>
</dbReference>